<protein>
    <recommendedName>
        <fullName evidence="3">glucan endo-1,3-beta-D-glucosidase</fullName>
        <ecNumber evidence="3">3.2.1.39</ecNumber>
    </recommendedName>
</protein>
<dbReference type="InterPro" id="IPR005200">
    <property type="entry name" value="Endo-beta-glucanase"/>
</dbReference>
<dbReference type="GO" id="GO:0052861">
    <property type="term" value="F:endo-1,3(4)-beta-glucanase activity"/>
    <property type="evidence" value="ECO:0007669"/>
    <property type="project" value="InterPro"/>
</dbReference>
<evidence type="ECO:0000256" key="8">
    <source>
        <dbReference type="ARBA" id="ARBA00023326"/>
    </source>
</evidence>
<evidence type="ECO:0000256" key="1">
    <source>
        <dbReference type="ARBA" id="ARBA00000382"/>
    </source>
</evidence>
<dbReference type="PANTHER" id="PTHR31983:SF0">
    <property type="entry name" value="GLUCAN ENDO-1,3-BETA-D-GLUCOSIDASE 2"/>
    <property type="match status" value="1"/>
</dbReference>
<keyword evidence="7" id="KW-0961">Cell wall biogenesis/degradation</keyword>
<evidence type="ECO:0000256" key="7">
    <source>
        <dbReference type="ARBA" id="ARBA00023316"/>
    </source>
</evidence>
<accession>A0A4P9XLL4</accession>
<comment type="catalytic activity">
    <reaction evidence="1">
        <text>Hydrolysis of (1-&gt;3)-beta-D-glucosidic linkages in (1-&gt;3)-beta-D-glucans.</text>
        <dbReference type="EC" id="3.2.1.39"/>
    </reaction>
</comment>
<organism evidence="10 11">
    <name type="scientific">Thamnocephalis sphaerospora</name>
    <dbReference type="NCBI Taxonomy" id="78915"/>
    <lineage>
        <taxon>Eukaryota</taxon>
        <taxon>Fungi</taxon>
        <taxon>Fungi incertae sedis</taxon>
        <taxon>Zoopagomycota</taxon>
        <taxon>Zoopagomycotina</taxon>
        <taxon>Zoopagomycetes</taxon>
        <taxon>Zoopagales</taxon>
        <taxon>Sigmoideomycetaceae</taxon>
        <taxon>Thamnocephalis</taxon>
    </lineage>
</organism>
<dbReference type="GO" id="GO:0000272">
    <property type="term" value="P:polysaccharide catabolic process"/>
    <property type="evidence" value="ECO:0007669"/>
    <property type="project" value="UniProtKB-KW"/>
</dbReference>
<keyword evidence="5" id="KW-0119">Carbohydrate metabolism</keyword>
<gene>
    <name evidence="10" type="ORF">THASP1DRAFT_32014</name>
</gene>
<evidence type="ECO:0000256" key="3">
    <source>
        <dbReference type="ARBA" id="ARBA00012780"/>
    </source>
</evidence>
<dbReference type="Pfam" id="PF17652">
    <property type="entry name" value="Glyco_hydro81C"/>
    <property type="match status" value="1"/>
</dbReference>
<evidence type="ECO:0000256" key="4">
    <source>
        <dbReference type="ARBA" id="ARBA00022801"/>
    </source>
</evidence>
<keyword evidence="8" id="KW-0624">Polysaccharide degradation</keyword>
<evidence type="ECO:0000259" key="9">
    <source>
        <dbReference type="Pfam" id="PF17652"/>
    </source>
</evidence>
<dbReference type="PROSITE" id="PS52008">
    <property type="entry name" value="GH81"/>
    <property type="match status" value="1"/>
</dbReference>
<name>A0A4P9XLL4_9FUNG</name>
<dbReference type="GO" id="GO:0042973">
    <property type="term" value="F:glucan endo-1,3-beta-D-glucosidase activity"/>
    <property type="evidence" value="ECO:0007669"/>
    <property type="project" value="UniProtKB-EC"/>
</dbReference>
<evidence type="ECO:0000256" key="2">
    <source>
        <dbReference type="ARBA" id="ARBA00010730"/>
    </source>
</evidence>
<dbReference type="InterPro" id="IPR040720">
    <property type="entry name" value="GH81_C"/>
</dbReference>
<evidence type="ECO:0000256" key="5">
    <source>
        <dbReference type="ARBA" id="ARBA00023277"/>
    </source>
</evidence>
<keyword evidence="4 10" id="KW-0378">Hydrolase</keyword>
<dbReference type="EMBL" id="KZ992940">
    <property type="protein sequence ID" value="RKP06160.1"/>
    <property type="molecule type" value="Genomic_DNA"/>
</dbReference>
<dbReference type="GO" id="GO:0071555">
    <property type="term" value="P:cell wall organization"/>
    <property type="evidence" value="ECO:0007669"/>
    <property type="project" value="UniProtKB-KW"/>
</dbReference>
<dbReference type="STRING" id="78915.A0A4P9XLL4"/>
<evidence type="ECO:0000256" key="6">
    <source>
        <dbReference type="ARBA" id="ARBA00023295"/>
    </source>
</evidence>
<dbReference type="AlphaFoldDB" id="A0A4P9XLL4"/>
<keyword evidence="6" id="KW-0326">Glycosidase</keyword>
<dbReference type="PANTHER" id="PTHR31983">
    <property type="entry name" value="ENDO-1,3(4)-BETA-GLUCANASE 1"/>
    <property type="match status" value="1"/>
</dbReference>
<keyword evidence="11" id="KW-1185">Reference proteome</keyword>
<evidence type="ECO:0000313" key="11">
    <source>
        <dbReference type="Proteomes" id="UP000271241"/>
    </source>
</evidence>
<sequence>MLDYAPLVNWHANFDPAMLAKNRLAELCEAVDLDMKRAITPTSGDPGVFGKEMVRLAMLVLIAEHIGLSNRVDTVLDRMAEGLHPWLDPNSPTSFRYDITNGGLLTMLGAHDLLHRHDDHAYYHNHHIHHGYFVHAAAALARHRPDWWTAHRSAVLSICMDYFYMSSDRATSRNPFPRLRHFDPYDGHSWSNGTRVHPDGRSHIYSSRSVNAYYAVALLAEVDGWEELGVAARVVLGMELRASRTYWQMAPPAAHPAIPNDGLRYAADVIAAYTVRDRVESSHSIIPWKKYSSESVVATGEGRDQDELYGQPVIYPSPFRQRGAVGTLWSSKADYNTRLENRPEHTYTVQFLPFTPITHALLDSCWLQRIWPILHHAIQRDNPCNVQRRGLILMAGAFRGNTAAIGEAWCALSKMPSGRKPNDEWEHCNSKGNALYWVAANAAMLSRR</sequence>
<dbReference type="OrthoDB" id="4473401at2759"/>
<proteinExistence type="inferred from homology"/>
<dbReference type="EC" id="3.2.1.39" evidence="3"/>
<evidence type="ECO:0000313" key="10">
    <source>
        <dbReference type="EMBL" id="RKP06160.1"/>
    </source>
</evidence>
<feature type="domain" description="Glycosyl hydrolase family 81 C-terminal" evidence="9">
    <location>
        <begin position="27"/>
        <end position="250"/>
    </location>
</feature>
<comment type="similarity">
    <text evidence="2">Belongs to the glycosyl hydrolase 81 family.</text>
</comment>
<reference evidence="11" key="1">
    <citation type="journal article" date="2018" name="Nat. Microbiol.">
        <title>Leveraging single-cell genomics to expand the fungal tree of life.</title>
        <authorList>
            <person name="Ahrendt S.R."/>
            <person name="Quandt C.A."/>
            <person name="Ciobanu D."/>
            <person name="Clum A."/>
            <person name="Salamov A."/>
            <person name="Andreopoulos B."/>
            <person name="Cheng J.F."/>
            <person name="Woyke T."/>
            <person name="Pelin A."/>
            <person name="Henrissat B."/>
            <person name="Reynolds N.K."/>
            <person name="Benny G.L."/>
            <person name="Smith M.E."/>
            <person name="James T.Y."/>
            <person name="Grigoriev I.V."/>
        </authorList>
    </citation>
    <scope>NUCLEOTIDE SEQUENCE [LARGE SCALE GENOMIC DNA]</scope>
    <source>
        <strain evidence="11">RSA 1356</strain>
    </source>
</reference>
<dbReference type="Proteomes" id="UP000271241">
    <property type="component" value="Unassembled WGS sequence"/>
</dbReference>